<evidence type="ECO:0000256" key="1">
    <source>
        <dbReference type="ARBA" id="ARBA00004604"/>
    </source>
</evidence>
<dbReference type="Proteomes" id="UP000746747">
    <property type="component" value="Unassembled WGS sequence"/>
</dbReference>
<keyword evidence="2 4" id="KW-0694">RNA-binding</keyword>
<dbReference type="SMART" id="SM00360">
    <property type="entry name" value="RRM"/>
    <property type="match status" value="1"/>
</dbReference>
<dbReference type="GO" id="GO:0005730">
    <property type="term" value="C:nucleolus"/>
    <property type="evidence" value="ECO:0007669"/>
    <property type="project" value="UniProtKB-SubCell"/>
</dbReference>
<dbReference type="AlphaFoldDB" id="A0A8J2LV33"/>
<evidence type="ECO:0000256" key="5">
    <source>
        <dbReference type="SAM" id="MobiDB-lite"/>
    </source>
</evidence>
<sequence length="244" mass="27857">MTEKKEIENSRVKVFPCKPDIDPEGSSKAIVIKHIPFGFFEKELLEYFLQFGAVRRVRVPRSKKTGNHKGWAFVLFTDSEVAQLAAEAMDGYLMFEKRLECKIIKNKNFPPCLCKGPRIIPPRLKYGGRKRHANKLNRIQSGWCEEAAEKRLLKKIKIRGNKFTELGYQMPPIVGLSETKQITAVKSETSPMKAKEVKSGDTGSQVLGNQMMKKVRSKKVMKALVSRKTTADMAKSQRKRRKVK</sequence>
<proteinExistence type="predicted"/>
<dbReference type="InterPro" id="IPR035979">
    <property type="entry name" value="RBD_domain_sf"/>
</dbReference>
<dbReference type="PROSITE" id="PS50102">
    <property type="entry name" value="RRM"/>
    <property type="match status" value="1"/>
</dbReference>
<evidence type="ECO:0000259" key="6">
    <source>
        <dbReference type="PROSITE" id="PS50102"/>
    </source>
</evidence>
<reference evidence="7" key="1">
    <citation type="submission" date="2021-09" db="EMBL/GenBank/DDBJ databases">
        <authorList>
            <consortium name="Pathogen Informatics"/>
        </authorList>
    </citation>
    <scope>NUCLEOTIDE SEQUENCE</scope>
</reference>
<dbReference type="CDD" id="cd12307">
    <property type="entry name" value="RRM_NIFK_like"/>
    <property type="match status" value="1"/>
</dbReference>
<keyword evidence="3" id="KW-0539">Nucleus</keyword>
<evidence type="ECO:0000313" key="7">
    <source>
        <dbReference type="EMBL" id="CAG9530387.1"/>
    </source>
</evidence>
<feature type="region of interest" description="Disordered" evidence="5">
    <location>
        <begin position="225"/>
        <end position="244"/>
    </location>
</feature>
<feature type="domain" description="RRM" evidence="6">
    <location>
        <begin position="28"/>
        <end position="106"/>
    </location>
</feature>
<organism evidence="7 8">
    <name type="scientific">Cercopithifilaria johnstoni</name>
    <dbReference type="NCBI Taxonomy" id="2874296"/>
    <lineage>
        <taxon>Eukaryota</taxon>
        <taxon>Metazoa</taxon>
        <taxon>Ecdysozoa</taxon>
        <taxon>Nematoda</taxon>
        <taxon>Chromadorea</taxon>
        <taxon>Rhabditida</taxon>
        <taxon>Spirurina</taxon>
        <taxon>Spiruromorpha</taxon>
        <taxon>Filarioidea</taxon>
        <taxon>Onchocercidae</taxon>
        <taxon>Cercopithifilaria</taxon>
    </lineage>
</organism>
<evidence type="ECO:0000313" key="8">
    <source>
        <dbReference type="Proteomes" id="UP000746747"/>
    </source>
</evidence>
<evidence type="ECO:0000256" key="2">
    <source>
        <dbReference type="ARBA" id="ARBA00022884"/>
    </source>
</evidence>
<dbReference type="Pfam" id="PF00076">
    <property type="entry name" value="RRM_1"/>
    <property type="match status" value="1"/>
</dbReference>
<dbReference type="EMBL" id="CAKAEH010000245">
    <property type="protein sequence ID" value="CAG9530387.1"/>
    <property type="molecule type" value="Genomic_DNA"/>
</dbReference>
<dbReference type="InterPro" id="IPR000504">
    <property type="entry name" value="RRM_dom"/>
</dbReference>
<gene>
    <name evidence="7" type="ORF">CJOHNSTONI_LOCUS885</name>
</gene>
<keyword evidence="8" id="KW-1185">Reference proteome</keyword>
<dbReference type="OrthoDB" id="21467at2759"/>
<dbReference type="PANTHER" id="PTHR46754">
    <property type="entry name" value="MKI67 FHA DOMAIN-INTERACTING NUCLEOLAR PHOSPHOPROTEIN"/>
    <property type="match status" value="1"/>
</dbReference>
<protein>
    <recommendedName>
        <fullName evidence="6">RRM domain-containing protein</fullName>
    </recommendedName>
</protein>
<dbReference type="SUPFAM" id="SSF54928">
    <property type="entry name" value="RNA-binding domain, RBD"/>
    <property type="match status" value="1"/>
</dbReference>
<dbReference type="GO" id="GO:0003723">
    <property type="term" value="F:RNA binding"/>
    <property type="evidence" value="ECO:0007669"/>
    <property type="project" value="UniProtKB-UniRule"/>
</dbReference>
<evidence type="ECO:0000256" key="3">
    <source>
        <dbReference type="ARBA" id="ARBA00023242"/>
    </source>
</evidence>
<accession>A0A8J2LV33</accession>
<evidence type="ECO:0000256" key="4">
    <source>
        <dbReference type="PROSITE-ProRule" id="PRU00176"/>
    </source>
</evidence>
<comment type="caution">
    <text evidence="7">The sequence shown here is derived from an EMBL/GenBank/DDBJ whole genome shotgun (WGS) entry which is preliminary data.</text>
</comment>
<comment type="subcellular location">
    <subcellularLocation>
        <location evidence="1">Nucleus</location>
        <location evidence="1">Nucleolus</location>
    </subcellularLocation>
</comment>
<dbReference type="Gene3D" id="3.30.70.330">
    <property type="match status" value="1"/>
</dbReference>
<dbReference type="InterPro" id="IPR012677">
    <property type="entry name" value="Nucleotide-bd_a/b_plait_sf"/>
</dbReference>
<name>A0A8J2LV33_9BILA</name>